<sequence length="189" mass="21141">MKKILLLLAFLALAAFAQNYDTIEPEKKLQRPVYSFQTAGFGLSFWSNYKDDVKNPEKDHVTAFPLIRYGHIWEMTTHGAITAISNWHAEFGTDWELEGNMLIGGRFSPLDEIVSPFVGAGIGLGFQVDAFFDDWIGAFGMCLGGEVGLNFFHNSAVQLEAGFGFNILATKVDFTKGFKSWNLFFAVNY</sequence>
<evidence type="ECO:0000313" key="2">
    <source>
        <dbReference type="EMBL" id="SUQ24502.1"/>
    </source>
</evidence>
<proteinExistence type="predicted"/>
<name>A0A380S5J7_FIBSU</name>
<evidence type="ECO:0008006" key="4">
    <source>
        <dbReference type="Google" id="ProtNLM"/>
    </source>
</evidence>
<accession>A0A380S5J7</accession>
<evidence type="ECO:0000256" key="1">
    <source>
        <dbReference type="SAM" id="SignalP"/>
    </source>
</evidence>
<evidence type="ECO:0000313" key="3">
    <source>
        <dbReference type="Proteomes" id="UP000255423"/>
    </source>
</evidence>
<dbReference type="RefSeq" id="WP_109572975.1">
    <property type="nucleotide sequence ID" value="NZ_UHJL01000002.1"/>
</dbReference>
<reference evidence="2 3" key="1">
    <citation type="submission" date="2017-08" db="EMBL/GenBank/DDBJ databases">
        <authorList>
            <person name="de Groot N.N."/>
        </authorList>
    </citation>
    <scope>NUCLEOTIDE SEQUENCE [LARGE SCALE GENOMIC DNA]</scope>
    <source>
        <strain evidence="2 3">HM2</strain>
    </source>
</reference>
<keyword evidence="1" id="KW-0732">Signal</keyword>
<feature type="signal peptide" evidence="1">
    <location>
        <begin position="1"/>
        <end position="17"/>
    </location>
</feature>
<organism evidence="2 3">
    <name type="scientific">Fibrobacter succinogenes</name>
    <name type="common">Bacteroides succinogenes</name>
    <dbReference type="NCBI Taxonomy" id="833"/>
    <lineage>
        <taxon>Bacteria</taxon>
        <taxon>Pseudomonadati</taxon>
        <taxon>Fibrobacterota</taxon>
        <taxon>Fibrobacteria</taxon>
        <taxon>Fibrobacterales</taxon>
        <taxon>Fibrobacteraceae</taxon>
        <taxon>Fibrobacter</taxon>
    </lineage>
</organism>
<dbReference type="AlphaFoldDB" id="A0A380S5J7"/>
<feature type="chain" id="PRO_5016730965" description="Outer membrane protein beta-barrel domain-containing protein" evidence="1">
    <location>
        <begin position="18"/>
        <end position="189"/>
    </location>
</feature>
<protein>
    <recommendedName>
        <fullName evidence="4">Outer membrane protein beta-barrel domain-containing protein</fullName>
    </recommendedName>
</protein>
<gene>
    <name evidence="2" type="ORF">SAMN05661053_1908</name>
</gene>
<dbReference type="EMBL" id="UHJL01000002">
    <property type="protein sequence ID" value="SUQ24502.1"/>
    <property type="molecule type" value="Genomic_DNA"/>
</dbReference>
<dbReference type="Proteomes" id="UP000255423">
    <property type="component" value="Unassembled WGS sequence"/>
</dbReference>